<organism evidence="1 2">
    <name type="scientific">Comamonas testosteroni</name>
    <name type="common">Pseudomonas testosteroni</name>
    <dbReference type="NCBI Taxonomy" id="285"/>
    <lineage>
        <taxon>Bacteria</taxon>
        <taxon>Pseudomonadati</taxon>
        <taxon>Pseudomonadota</taxon>
        <taxon>Betaproteobacteria</taxon>
        <taxon>Burkholderiales</taxon>
        <taxon>Comamonadaceae</taxon>
        <taxon>Comamonas</taxon>
    </lineage>
</organism>
<accession>A0A373F540</accession>
<gene>
    <name evidence="1" type="ORF">DZC30_22455</name>
</gene>
<name>A0A373F540_COMTE</name>
<comment type="caution">
    <text evidence="1">The sequence shown here is derived from an EMBL/GenBank/DDBJ whole genome shotgun (WGS) entry which is preliminary data.</text>
</comment>
<dbReference type="Proteomes" id="UP000261948">
    <property type="component" value="Unassembled WGS sequence"/>
</dbReference>
<proteinExistence type="predicted"/>
<sequence length="176" mass="20812">MHYLQRAEVDSEYPNLEFEDWFQLGRVCFLARLTKPLRRQAFRAQLSRRQAEGRPLHWWQARAFIYGAAGRGWAGEVVNPRLPSNFQWPTPPDPSWLLVVCCYPDGSSELDLVHQVSRRFWSEQNDFFEIPVDCVDPRSVFFKRQWYRDMGFDVIDFDPQLMAEVGGYQPHLKLVD</sequence>
<protein>
    <submittedName>
        <fullName evidence="1">Uncharacterized protein</fullName>
    </submittedName>
</protein>
<evidence type="ECO:0000313" key="1">
    <source>
        <dbReference type="EMBL" id="RGE39037.1"/>
    </source>
</evidence>
<dbReference type="EMBL" id="QURR01000062">
    <property type="protein sequence ID" value="RGE39037.1"/>
    <property type="molecule type" value="Genomic_DNA"/>
</dbReference>
<evidence type="ECO:0000313" key="2">
    <source>
        <dbReference type="Proteomes" id="UP000261948"/>
    </source>
</evidence>
<keyword evidence="2" id="KW-1185">Reference proteome</keyword>
<dbReference type="AlphaFoldDB" id="A0A373F540"/>
<reference evidence="1 2" key="1">
    <citation type="submission" date="2018-08" db="EMBL/GenBank/DDBJ databases">
        <title>Comamonas testosteroni strain SWCO2.</title>
        <authorList>
            <person name="Jiang N."/>
            <person name="Zhang X.Z."/>
        </authorList>
    </citation>
    <scope>NUCLEOTIDE SEQUENCE [LARGE SCALE GENOMIC DNA]</scope>
    <source>
        <strain evidence="1 2">SWCO2</strain>
    </source>
</reference>